<dbReference type="Proteomes" id="UP000076858">
    <property type="component" value="Unassembled WGS sequence"/>
</dbReference>
<accession>A0A164FYZ1</accession>
<evidence type="ECO:0000313" key="1">
    <source>
        <dbReference type="EMBL" id="KZR98318.1"/>
    </source>
</evidence>
<evidence type="ECO:0000313" key="2">
    <source>
        <dbReference type="Proteomes" id="UP000076858"/>
    </source>
</evidence>
<protein>
    <submittedName>
        <fullName evidence="1">Uncharacterized protein</fullName>
    </submittedName>
</protein>
<dbReference type="EMBL" id="LRGB01017531">
    <property type="protein sequence ID" value="KZR98318.1"/>
    <property type="molecule type" value="Genomic_DNA"/>
</dbReference>
<proteinExistence type="predicted"/>
<dbReference type="AlphaFoldDB" id="A0A164FYZ1"/>
<feature type="non-terminal residue" evidence="1">
    <location>
        <position position="59"/>
    </location>
</feature>
<reference evidence="1 2" key="1">
    <citation type="submission" date="2016-03" db="EMBL/GenBank/DDBJ databases">
        <title>EvidentialGene: Evidence-directed Construction of Genes on Genomes.</title>
        <authorList>
            <person name="Gilbert D.G."/>
            <person name="Choi J.-H."/>
            <person name="Mockaitis K."/>
            <person name="Colbourne J."/>
            <person name="Pfrender M."/>
        </authorList>
    </citation>
    <scope>NUCLEOTIDE SEQUENCE [LARGE SCALE GENOMIC DNA]</scope>
    <source>
        <strain evidence="1 2">Xinb3</strain>
        <tissue evidence="1">Complete organism</tissue>
    </source>
</reference>
<organism evidence="1 2">
    <name type="scientific">Daphnia magna</name>
    <dbReference type="NCBI Taxonomy" id="35525"/>
    <lineage>
        <taxon>Eukaryota</taxon>
        <taxon>Metazoa</taxon>
        <taxon>Ecdysozoa</taxon>
        <taxon>Arthropoda</taxon>
        <taxon>Crustacea</taxon>
        <taxon>Branchiopoda</taxon>
        <taxon>Diplostraca</taxon>
        <taxon>Cladocera</taxon>
        <taxon>Anomopoda</taxon>
        <taxon>Daphniidae</taxon>
        <taxon>Daphnia</taxon>
    </lineage>
</organism>
<gene>
    <name evidence="1" type="ORF">APZ42_006321</name>
</gene>
<keyword evidence="2" id="KW-1185">Reference proteome</keyword>
<sequence>MWKGITKTRIFFLSTFSHINKALSGNRFLYGFRFLFICLRLRKRRKTPLSLGINALAFL</sequence>
<name>A0A164FYZ1_9CRUS</name>
<comment type="caution">
    <text evidence="1">The sequence shown here is derived from an EMBL/GenBank/DDBJ whole genome shotgun (WGS) entry which is preliminary data.</text>
</comment>